<sequence>MALDTLVSEGIDRVRVLDLARKLECARSSFYWYFKNRAELLEDLLGHWQQRNTDLLIAAADCEATTINFAVGQLIADWAAPGQFDIPLDLAVRDWARRSGMVRRAVDQSDARRIEAFAAMFRRYDYSVSEAEVRAQILYFHQFGYDALDRRESWDERLRRSRDYLYCLTGRQASDAEVQALSDQVRANLAQHETGRSRRRPGQD</sequence>
<keyword evidence="1 2" id="KW-0238">DNA-binding</keyword>
<protein>
    <submittedName>
        <fullName evidence="4">TetR family transcriptional regulator</fullName>
    </submittedName>
</protein>
<organism evidence="4 5">
    <name type="scientific">Pseudodonghicola xiamenensis</name>
    <dbReference type="NCBI Taxonomy" id="337702"/>
    <lineage>
        <taxon>Bacteria</taxon>
        <taxon>Pseudomonadati</taxon>
        <taxon>Pseudomonadota</taxon>
        <taxon>Alphaproteobacteria</taxon>
        <taxon>Rhodobacterales</taxon>
        <taxon>Paracoccaceae</taxon>
        <taxon>Pseudodonghicola</taxon>
    </lineage>
</organism>
<feature type="DNA-binding region" description="H-T-H motif" evidence="2">
    <location>
        <begin position="15"/>
        <end position="34"/>
    </location>
</feature>
<evidence type="ECO:0000256" key="1">
    <source>
        <dbReference type="ARBA" id="ARBA00023125"/>
    </source>
</evidence>
<gene>
    <name evidence="4" type="ORF">GCM10010961_24190</name>
</gene>
<evidence type="ECO:0000313" key="5">
    <source>
        <dbReference type="Proteomes" id="UP000611500"/>
    </source>
</evidence>
<reference evidence="4" key="1">
    <citation type="journal article" date="2014" name="Int. J. Syst. Evol. Microbiol.">
        <title>Complete genome sequence of Corynebacterium casei LMG S-19264T (=DSM 44701T), isolated from a smear-ripened cheese.</title>
        <authorList>
            <consortium name="US DOE Joint Genome Institute (JGI-PGF)"/>
            <person name="Walter F."/>
            <person name="Albersmeier A."/>
            <person name="Kalinowski J."/>
            <person name="Ruckert C."/>
        </authorList>
    </citation>
    <scope>NUCLEOTIDE SEQUENCE</scope>
    <source>
        <strain evidence="4">CGMCC 1.7081</strain>
    </source>
</reference>
<dbReference type="PROSITE" id="PS50977">
    <property type="entry name" value="HTH_TETR_2"/>
    <property type="match status" value="1"/>
</dbReference>
<dbReference type="Pfam" id="PF00440">
    <property type="entry name" value="TetR_N"/>
    <property type="match status" value="1"/>
</dbReference>
<dbReference type="EMBL" id="BNAP01000009">
    <property type="protein sequence ID" value="GHG92293.1"/>
    <property type="molecule type" value="Genomic_DNA"/>
</dbReference>
<evidence type="ECO:0000256" key="2">
    <source>
        <dbReference type="PROSITE-ProRule" id="PRU00335"/>
    </source>
</evidence>
<reference evidence="4" key="2">
    <citation type="submission" date="2020-09" db="EMBL/GenBank/DDBJ databases">
        <authorList>
            <person name="Sun Q."/>
            <person name="Zhou Y."/>
        </authorList>
    </citation>
    <scope>NUCLEOTIDE SEQUENCE</scope>
    <source>
        <strain evidence="4">CGMCC 1.7081</strain>
    </source>
</reference>
<dbReference type="InterPro" id="IPR001647">
    <property type="entry name" value="HTH_TetR"/>
</dbReference>
<dbReference type="RefSeq" id="WP_229861772.1">
    <property type="nucleotide sequence ID" value="NZ_BNAP01000009.1"/>
</dbReference>
<accession>A0A8J3H946</accession>
<comment type="caution">
    <text evidence="4">The sequence shown here is derived from an EMBL/GenBank/DDBJ whole genome shotgun (WGS) entry which is preliminary data.</text>
</comment>
<keyword evidence="5" id="KW-1185">Reference proteome</keyword>
<evidence type="ECO:0000313" key="4">
    <source>
        <dbReference type="EMBL" id="GHG92293.1"/>
    </source>
</evidence>
<evidence type="ECO:0000259" key="3">
    <source>
        <dbReference type="PROSITE" id="PS50977"/>
    </source>
</evidence>
<dbReference type="AlphaFoldDB" id="A0A8J3H946"/>
<proteinExistence type="predicted"/>
<dbReference type="InterPro" id="IPR009057">
    <property type="entry name" value="Homeodomain-like_sf"/>
</dbReference>
<name>A0A8J3H946_9RHOB</name>
<dbReference type="GO" id="GO:0003677">
    <property type="term" value="F:DNA binding"/>
    <property type="evidence" value="ECO:0007669"/>
    <property type="project" value="UniProtKB-UniRule"/>
</dbReference>
<dbReference type="Gene3D" id="1.10.357.10">
    <property type="entry name" value="Tetracycline Repressor, domain 2"/>
    <property type="match status" value="1"/>
</dbReference>
<dbReference type="SUPFAM" id="SSF46689">
    <property type="entry name" value="Homeodomain-like"/>
    <property type="match status" value="1"/>
</dbReference>
<feature type="domain" description="HTH tetR-type" evidence="3">
    <location>
        <begin position="1"/>
        <end position="52"/>
    </location>
</feature>
<dbReference type="Proteomes" id="UP000611500">
    <property type="component" value="Unassembled WGS sequence"/>
</dbReference>